<organism evidence="1 2">
    <name type="scientific">Diploptera punctata</name>
    <name type="common">Pacific beetle cockroach</name>
    <dbReference type="NCBI Taxonomy" id="6984"/>
    <lineage>
        <taxon>Eukaryota</taxon>
        <taxon>Metazoa</taxon>
        <taxon>Ecdysozoa</taxon>
        <taxon>Arthropoda</taxon>
        <taxon>Hexapoda</taxon>
        <taxon>Insecta</taxon>
        <taxon>Pterygota</taxon>
        <taxon>Neoptera</taxon>
        <taxon>Polyneoptera</taxon>
        <taxon>Dictyoptera</taxon>
        <taxon>Blattodea</taxon>
        <taxon>Blaberoidea</taxon>
        <taxon>Blaberidae</taxon>
        <taxon>Diplopterinae</taxon>
        <taxon>Diploptera</taxon>
    </lineage>
</organism>
<feature type="non-terminal residue" evidence="1">
    <location>
        <position position="87"/>
    </location>
</feature>
<dbReference type="EMBL" id="JASPKZ010005671">
    <property type="protein sequence ID" value="KAJ9588545.1"/>
    <property type="molecule type" value="Genomic_DNA"/>
</dbReference>
<reference evidence="1" key="1">
    <citation type="journal article" date="2023" name="IScience">
        <title>Live-bearing cockroach genome reveals convergent evolutionary mechanisms linked to viviparity in insects and beyond.</title>
        <authorList>
            <person name="Fouks B."/>
            <person name="Harrison M.C."/>
            <person name="Mikhailova A.A."/>
            <person name="Marchal E."/>
            <person name="English S."/>
            <person name="Carruthers M."/>
            <person name="Jennings E.C."/>
            <person name="Chiamaka E.L."/>
            <person name="Frigard R.A."/>
            <person name="Pippel M."/>
            <person name="Attardo G.M."/>
            <person name="Benoit J.B."/>
            <person name="Bornberg-Bauer E."/>
            <person name="Tobe S.S."/>
        </authorList>
    </citation>
    <scope>NUCLEOTIDE SEQUENCE</scope>
    <source>
        <strain evidence="1">Stay&amp;Tobe</strain>
    </source>
</reference>
<dbReference type="AlphaFoldDB" id="A0AAD7ZX25"/>
<evidence type="ECO:0000313" key="2">
    <source>
        <dbReference type="Proteomes" id="UP001233999"/>
    </source>
</evidence>
<evidence type="ECO:0000313" key="1">
    <source>
        <dbReference type="EMBL" id="KAJ9588545.1"/>
    </source>
</evidence>
<dbReference type="Proteomes" id="UP001233999">
    <property type="component" value="Unassembled WGS sequence"/>
</dbReference>
<reference evidence="1" key="2">
    <citation type="submission" date="2023-05" db="EMBL/GenBank/DDBJ databases">
        <authorList>
            <person name="Fouks B."/>
        </authorList>
    </citation>
    <scope>NUCLEOTIDE SEQUENCE</scope>
    <source>
        <strain evidence="1">Stay&amp;Tobe</strain>
        <tissue evidence="1">Testes</tissue>
    </source>
</reference>
<comment type="caution">
    <text evidence="1">The sequence shown here is derived from an EMBL/GenBank/DDBJ whole genome shotgun (WGS) entry which is preliminary data.</text>
</comment>
<proteinExistence type="predicted"/>
<accession>A0AAD7ZX25</accession>
<sequence length="87" mass="9917">QTYSQINKICTSFPKMVKLQHMKRRSQVTRQMPVKMDILGLLAEVVKKETNGIIQIIILSFDVIIKMLSDGHAYQALVLERPKACST</sequence>
<keyword evidence="2" id="KW-1185">Reference proteome</keyword>
<gene>
    <name evidence="1" type="ORF">L9F63_018083</name>
</gene>
<name>A0AAD7ZX25_DIPPU</name>
<protein>
    <submittedName>
        <fullName evidence="1">Uncharacterized protein</fullName>
    </submittedName>
</protein>
<feature type="non-terminal residue" evidence="1">
    <location>
        <position position="1"/>
    </location>
</feature>